<sequence>MTDEEGLVQGRGELGRRKELKKGQGSGYFLSPQKDVGKSSGQQIEQRRNRLSLQPRRSSLRARRRPDLIAHGTHEGKATEDKSATDEHRTGNYQNRRNPVSVHARRRDRSSSSRSTGPCRHKLK</sequence>
<evidence type="ECO:0000313" key="2">
    <source>
        <dbReference type="EMBL" id="KDR66933.1"/>
    </source>
</evidence>
<accession>A0A067SJP1</accession>
<keyword evidence="3" id="KW-1185">Reference proteome</keyword>
<reference evidence="3" key="1">
    <citation type="journal article" date="2014" name="Proc. Natl. Acad. Sci. U.S.A.">
        <title>Extensive sampling of basidiomycete genomes demonstrates inadequacy of the white-rot/brown-rot paradigm for wood decay fungi.</title>
        <authorList>
            <person name="Riley R."/>
            <person name="Salamov A.A."/>
            <person name="Brown D.W."/>
            <person name="Nagy L.G."/>
            <person name="Floudas D."/>
            <person name="Held B.W."/>
            <person name="Levasseur A."/>
            <person name="Lombard V."/>
            <person name="Morin E."/>
            <person name="Otillar R."/>
            <person name="Lindquist E.A."/>
            <person name="Sun H."/>
            <person name="LaButti K.M."/>
            <person name="Schmutz J."/>
            <person name="Jabbour D."/>
            <person name="Luo H."/>
            <person name="Baker S.E."/>
            <person name="Pisabarro A.G."/>
            <person name="Walton J.D."/>
            <person name="Blanchette R.A."/>
            <person name="Henrissat B."/>
            <person name="Martin F."/>
            <person name="Cullen D."/>
            <person name="Hibbett D.S."/>
            <person name="Grigoriev I.V."/>
        </authorList>
    </citation>
    <scope>NUCLEOTIDE SEQUENCE [LARGE SCALE GENOMIC DNA]</scope>
    <source>
        <strain evidence="3">CBS 339.88</strain>
    </source>
</reference>
<organism evidence="2 3">
    <name type="scientific">Galerina marginata (strain CBS 339.88)</name>
    <dbReference type="NCBI Taxonomy" id="685588"/>
    <lineage>
        <taxon>Eukaryota</taxon>
        <taxon>Fungi</taxon>
        <taxon>Dikarya</taxon>
        <taxon>Basidiomycota</taxon>
        <taxon>Agaricomycotina</taxon>
        <taxon>Agaricomycetes</taxon>
        <taxon>Agaricomycetidae</taxon>
        <taxon>Agaricales</taxon>
        <taxon>Agaricineae</taxon>
        <taxon>Strophariaceae</taxon>
        <taxon>Galerina</taxon>
    </lineage>
</organism>
<dbReference type="EMBL" id="KL142419">
    <property type="protein sequence ID" value="KDR66933.1"/>
    <property type="molecule type" value="Genomic_DNA"/>
</dbReference>
<feature type="region of interest" description="Disordered" evidence="1">
    <location>
        <begin position="1"/>
        <end position="124"/>
    </location>
</feature>
<dbReference type="AlphaFoldDB" id="A0A067SJP1"/>
<feature type="compositionally biased region" description="Basic and acidic residues" evidence="1">
    <location>
        <begin position="65"/>
        <end position="90"/>
    </location>
</feature>
<protein>
    <submittedName>
        <fullName evidence="2">Uncharacterized protein</fullName>
    </submittedName>
</protein>
<dbReference type="Proteomes" id="UP000027222">
    <property type="component" value="Unassembled WGS sequence"/>
</dbReference>
<name>A0A067SJP1_GALM3</name>
<evidence type="ECO:0000313" key="3">
    <source>
        <dbReference type="Proteomes" id="UP000027222"/>
    </source>
</evidence>
<proteinExistence type="predicted"/>
<evidence type="ECO:0000256" key="1">
    <source>
        <dbReference type="SAM" id="MobiDB-lite"/>
    </source>
</evidence>
<dbReference type="HOGENOM" id="CLU_2004111_0_0_1"/>
<gene>
    <name evidence="2" type="ORF">GALMADRAFT_1136820</name>
</gene>